<gene>
    <name evidence="10" type="ORF">LCGC14_2022240</name>
</gene>
<evidence type="ECO:0000256" key="7">
    <source>
        <dbReference type="ARBA" id="ARBA00049244"/>
    </source>
</evidence>
<dbReference type="SMART" id="SM00486">
    <property type="entry name" value="POLBc"/>
    <property type="match status" value="1"/>
</dbReference>
<keyword evidence="4" id="KW-0548">Nucleotidyltransferase</keyword>
<sequence>MSYISAIRKGDEVIIWERTENGREAKVYQPIYEFYTEEEDQTIDGGYRSIYGHRLRKHEFKTWHDFNAARQDSISSDVPLYESDIPSEMKVLSKHYYNVPAPKLHVTFFDIEVDYNPHIGHATIENPYAPINSVALYHEWCDRTVVYCVPPSGWDGKFDESLHELADITICDNETNLLLNLIVEFEDSDVIAGWFSDFFDTPYVCKRIERVLGERFLKKMSFDNAPKPRFREVPQYNNKPTVCDLAGRINTDYLDLFKKYEEKGRRSYKLASIADEELPHLPKLTYKGSLHKLYNENFSYFVRYNIRDTEILKGLEQKFGYMALSNELYHSSTGLFKHVTGTLKLADHAIINYCHHEIDARVPDTKRPEIEVDEDGNKKKIKGALVLSPKVGMHDWIAGIDIKSLYPSSIISINISPETLRGQFTECQKASKEIAKGSLVPLTFTFEENDYPLTLPASEWRERFKDLNWSVSGYGTAFDQNVRGIIPSILIEWFNTRKQHQKKKGTAEDKEEKGYYDRLQYIYKIKLNSTYGALNNPFFRFHDTRMGESTTATGQTILRHQCAKANEVLTGEYVWPEKDDGCG</sequence>
<dbReference type="InterPro" id="IPR050240">
    <property type="entry name" value="DNA_pol_type-B"/>
</dbReference>
<comment type="similarity">
    <text evidence="1">Belongs to the DNA polymerase type-B family.</text>
</comment>
<dbReference type="EC" id="2.7.7.7" evidence="2"/>
<evidence type="ECO:0000259" key="8">
    <source>
        <dbReference type="Pfam" id="PF00136"/>
    </source>
</evidence>
<dbReference type="GO" id="GO:0006261">
    <property type="term" value="P:DNA-templated DNA replication"/>
    <property type="evidence" value="ECO:0007669"/>
    <property type="project" value="TreeGrafter"/>
</dbReference>
<comment type="caution">
    <text evidence="10">The sequence shown here is derived from an EMBL/GenBank/DDBJ whole genome shotgun (WGS) entry which is preliminary data.</text>
</comment>
<dbReference type="Gene3D" id="3.30.342.10">
    <property type="entry name" value="DNA Polymerase, chain B, domain 1"/>
    <property type="match status" value="1"/>
</dbReference>
<dbReference type="EMBL" id="LAZR01023374">
    <property type="protein sequence ID" value="KKL78699.1"/>
    <property type="molecule type" value="Genomic_DNA"/>
</dbReference>
<dbReference type="PANTHER" id="PTHR10322">
    <property type="entry name" value="DNA POLYMERASE CATALYTIC SUBUNIT"/>
    <property type="match status" value="1"/>
</dbReference>
<dbReference type="InterPro" id="IPR043502">
    <property type="entry name" value="DNA/RNA_pol_sf"/>
</dbReference>
<dbReference type="Gene3D" id="3.90.1600.10">
    <property type="entry name" value="Palm domain of DNA polymerase"/>
    <property type="match status" value="1"/>
</dbReference>
<keyword evidence="6" id="KW-0238">DNA-binding</keyword>
<dbReference type="AlphaFoldDB" id="A0A0F9EXA7"/>
<dbReference type="PANTHER" id="PTHR10322:SF23">
    <property type="entry name" value="DNA POLYMERASE DELTA CATALYTIC SUBUNIT"/>
    <property type="match status" value="1"/>
</dbReference>
<feature type="domain" description="DNA-directed DNA polymerase family B multifunctional" evidence="8">
    <location>
        <begin position="374"/>
        <end position="561"/>
    </location>
</feature>
<comment type="catalytic activity">
    <reaction evidence="7">
        <text>DNA(n) + a 2'-deoxyribonucleoside 5'-triphosphate = DNA(n+1) + diphosphate</text>
        <dbReference type="Rhea" id="RHEA:22508"/>
        <dbReference type="Rhea" id="RHEA-COMP:17339"/>
        <dbReference type="Rhea" id="RHEA-COMP:17340"/>
        <dbReference type="ChEBI" id="CHEBI:33019"/>
        <dbReference type="ChEBI" id="CHEBI:61560"/>
        <dbReference type="ChEBI" id="CHEBI:173112"/>
        <dbReference type="EC" id="2.7.7.7"/>
    </reaction>
</comment>
<feature type="domain" description="DNA-directed DNA polymerase family B exonuclease" evidence="9">
    <location>
        <begin position="90"/>
        <end position="273"/>
    </location>
</feature>
<dbReference type="GO" id="GO:0000166">
    <property type="term" value="F:nucleotide binding"/>
    <property type="evidence" value="ECO:0007669"/>
    <property type="project" value="InterPro"/>
</dbReference>
<keyword evidence="5" id="KW-0239">DNA-directed DNA polymerase</keyword>
<evidence type="ECO:0000259" key="9">
    <source>
        <dbReference type="Pfam" id="PF03104"/>
    </source>
</evidence>
<evidence type="ECO:0000256" key="6">
    <source>
        <dbReference type="ARBA" id="ARBA00023125"/>
    </source>
</evidence>
<accession>A0A0F9EXA7</accession>
<dbReference type="Pfam" id="PF00136">
    <property type="entry name" value="DNA_pol_B"/>
    <property type="match status" value="1"/>
</dbReference>
<dbReference type="SUPFAM" id="SSF53098">
    <property type="entry name" value="Ribonuclease H-like"/>
    <property type="match status" value="1"/>
</dbReference>
<dbReference type="SUPFAM" id="SSF56672">
    <property type="entry name" value="DNA/RNA polymerases"/>
    <property type="match status" value="1"/>
</dbReference>
<dbReference type="InterPro" id="IPR006134">
    <property type="entry name" value="DNA-dir_DNA_pol_B_multi_dom"/>
</dbReference>
<dbReference type="InterPro" id="IPR006133">
    <property type="entry name" value="DNA-dir_DNA_pol_B_exonuc"/>
</dbReference>
<evidence type="ECO:0000256" key="1">
    <source>
        <dbReference type="ARBA" id="ARBA00005755"/>
    </source>
</evidence>
<feature type="non-terminal residue" evidence="10">
    <location>
        <position position="583"/>
    </location>
</feature>
<dbReference type="InterPro" id="IPR012337">
    <property type="entry name" value="RNaseH-like_sf"/>
</dbReference>
<dbReference type="InterPro" id="IPR023211">
    <property type="entry name" value="DNA_pol_palm_dom_sf"/>
</dbReference>
<evidence type="ECO:0000313" key="10">
    <source>
        <dbReference type="EMBL" id="KKL78699.1"/>
    </source>
</evidence>
<evidence type="ECO:0000256" key="4">
    <source>
        <dbReference type="ARBA" id="ARBA00022695"/>
    </source>
</evidence>
<evidence type="ECO:0000256" key="2">
    <source>
        <dbReference type="ARBA" id="ARBA00012417"/>
    </source>
</evidence>
<dbReference type="InterPro" id="IPR006172">
    <property type="entry name" value="DNA-dir_DNA_pol_B"/>
</dbReference>
<protein>
    <recommendedName>
        <fullName evidence="2">DNA-directed DNA polymerase</fullName>
        <ecNumber evidence="2">2.7.7.7</ecNumber>
    </recommendedName>
</protein>
<dbReference type="GO" id="GO:0003887">
    <property type="term" value="F:DNA-directed DNA polymerase activity"/>
    <property type="evidence" value="ECO:0007669"/>
    <property type="project" value="UniProtKB-KW"/>
</dbReference>
<reference evidence="10" key="1">
    <citation type="journal article" date="2015" name="Nature">
        <title>Complex archaea that bridge the gap between prokaryotes and eukaryotes.</title>
        <authorList>
            <person name="Spang A."/>
            <person name="Saw J.H."/>
            <person name="Jorgensen S.L."/>
            <person name="Zaremba-Niedzwiedzka K."/>
            <person name="Martijn J."/>
            <person name="Lind A.E."/>
            <person name="van Eijk R."/>
            <person name="Schleper C."/>
            <person name="Guy L."/>
            <person name="Ettema T.J."/>
        </authorList>
    </citation>
    <scope>NUCLEOTIDE SEQUENCE</scope>
</reference>
<organism evidence="10">
    <name type="scientific">marine sediment metagenome</name>
    <dbReference type="NCBI Taxonomy" id="412755"/>
    <lineage>
        <taxon>unclassified sequences</taxon>
        <taxon>metagenomes</taxon>
        <taxon>ecological metagenomes</taxon>
    </lineage>
</organism>
<dbReference type="Pfam" id="PF03104">
    <property type="entry name" value="DNA_pol_B_exo1"/>
    <property type="match status" value="1"/>
</dbReference>
<name>A0A0F9EXA7_9ZZZZ</name>
<dbReference type="InterPro" id="IPR036397">
    <property type="entry name" value="RNaseH_sf"/>
</dbReference>
<evidence type="ECO:0000256" key="5">
    <source>
        <dbReference type="ARBA" id="ARBA00022932"/>
    </source>
</evidence>
<evidence type="ECO:0000256" key="3">
    <source>
        <dbReference type="ARBA" id="ARBA00022679"/>
    </source>
</evidence>
<dbReference type="Gene3D" id="1.10.287.690">
    <property type="entry name" value="Helix hairpin bin"/>
    <property type="match status" value="1"/>
</dbReference>
<dbReference type="Gene3D" id="3.30.420.10">
    <property type="entry name" value="Ribonuclease H-like superfamily/Ribonuclease H"/>
    <property type="match status" value="1"/>
</dbReference>
<proteinExistence type="inferred from homology"/>
<keyword evidence="3" id="KW-0808">Transferase</keyword>
<dbReference type="GO" id="GO:0003677">
    <property type="term" value="F:DNA binding"/>
    <property type="evidence" value="ECO:0007669"/>
    <property type="project" value="UniProtKB-KW"/>
</dbReference>